<dbReference type="RefSeq" id="WP_345265291.1">
    <property type="nucleotide sequence ID" value="NZ_BAABHB010000002.1"/>
</dbReference>
<organism evidence="1 2">
    <name type="scientific">Nibrella viscosa</name>
    <dbReference type="NCBI Taxonomy" id="1084524"/>
    <lineage>
        <taxon>Bacteria</taxon>
        <taxon>Pseudomonadati</taxon>
        <taxon>Bacteroidota</taxon>
        <taxon>Cytophagia</taxon>
        <taxon>Cytophagales</taxon>
        <taxon>Spirosomataceae</taxon>
        <taxon>Nibrella</taxon>
    </lineage>
</organism>
<gene>
    <name evidence="1" type="ORF">GCM10023187_13690</name>
</gene>
<protein>
    <recommendedName>
        <fullName evidence="3">Baseplate J-like protein</fullName>
    </recommendedName>
</protein>
<dbReference type="Proteomes" id="UP001500936">
    <property type="component" value="Unassembled WGS sequence"/>
</dbReference>
<dbReference type="EMBL" id="BAABHB010000002">
    <property type="protein sequence ID" value="GAA4400465.1"/>
    <property type="molecule type" value="Genomic_DNA"/>
</dbReference>
<comment type="caution">
    <text evidence="1">The sequence shown here is derived from an EMBL/GenBank/DDBJ whole genome shotgun (WGS) entry which is preliminary data.</text>
</comment>
<reference evidence="2" key="1">
    <citation type="journal article" date="2019" name="Int. J. Syst. Evol. Microbiol.">
        <title>The Global Catalogue of Microorganisms (GCM) 10K type strain sequencing project: providing services to taxonomists for standard genome sequencing and annotation.</title>
        <authorList>
            <consortium name="The Broad Institute Genomics Platform"/>
            <consortium name="The Broad Institute Genome Sequencing Center for Infectious Disease"/>
            <person name="Wu L."/>
            <person name="Ma J."/>
        </authorList>
    </citation>
    <scope>NUCLEOTIDE SEQUENCE [LARGE SCALE GENOMIC DNA]</scope>
    <source>
        <strain evidence="2">JCM 17925</strain>
    </source>
</reference>
<name>A0ABP8K5E8_9BACT</name>
<evidence type="ECO:0008006" key="3">
    <source>
        <dbReference type="Google" id="ProtNLM"/>
    </source>
</evidence>
<evidence type="ECO:0000313" key="2">
    <source>
        <dbReference type="Proteomes" id="UP001500936"/>
    </source>
</evidence>
<proteinExistence type="predicted"/>
<evidence type="ECO:0000313" key="1">
    <source>
        <dbReference type="EMBL" id="GAA4400465.1"/>
    </source>
</evidence>
<keyword evidence="2" id="KW-1185">Reference proteome</keyword>
<accession>A0ABP8K5E8</accession>
<sequence length="1074" mass="118929">MLTQDFRPNEFLRTDGINQLQRMLPSLDPAYARVDERTLSDFLTYAFQLAKEIRYYNGLDVAEGDWTPFFDLFLLDAATGQMAGTTQIEHYLDGRASLPPHMVLFLAFLKLYEHAQQDLNSLTQKHLDYYYRAILDIKAKPAVPDRAHVVFEPARNQTRFRLPEGTLLDAGKDKDGKPIRFSTTREIVVNQAKVAAIKSLFIEETATEGTLFQVAPVADTVDGQGKPFEGPASWRPFGTAQLNRAGSEQTMIRANIGFALSTPMLLLSEGNRRLTLTMPLSNPGLSAMLLPNAFRFYLSGAKGWIEPDAVDDISLQVIDQQASLQIAFTLSPALPAVVAYDDSVLAAGFSTPYPVLKLVMNQSFSQYETLKSLRMQSVTMQVAVTGVRKLLVQNDESLVDPAKPFAPFGSQPGIGANCYIGSEEIFTKRLTSLQLHINWHKLPPDLTGYYEGYFPRFSNQVTPGSFDAVLYFLMDGQWQFLAKNRLFTGPGNQEGTFVANNDPFRNFGQHRVTLDEPLEQFDTGVRNGFVRLELTSPRYDEYGFDAFGHTIFPIIYARKAIALSKALPTDPPVVLPNPPYTPQIRSLTVDYTAEETFIPHADNLDSRFWYIEPFGYRSLLPSEPVMLLPPVDGAAFCFLGLTDFTAPGTISLLLQTEDGTAIAQTPDDLLRSRDLTWGYLAGDRWIDLDQPAVLAESTEGFQKAGIVMLDVGRDATQQHTLMPAGLHWIRARVASARKANGASNLQSVRAQAVEAVFTPADAAQVVTGVAAGTIKKLVTPLTAIRRVDQPFASYGGQATEDDTAYYTRVAERLRHKNRLSGSWDYEHRVLQAFPELFKVRCMAHRRPGQVQLIVIPNLRNKNAGNPLEPRCSTILLRSIEDFVRPYTSAFATVTVRNPDYEQILLDFSVAFRVGKDAGYYAGVLNEAIKRFLSPWAYEEGRDIPFGGRVYKSDLLAFVEGRDYVDFVTDFTMYHLYQGPRRGGVGSMVIGKDFFIRQAVPATIGSQAGGTIGADFVIGEPVDSTSLSPDGVAILVSAGQHRITPLTAGEPTSDGIDLLSGIGYMVIGLDFDVTV</sequence>